<accession>A0AAN9K0X1</accession>
<gene>
    <name evidence="1" type="ORF">VNO77_41535</name>
</gene>
<dbReference type="AlphaFoldDB" id="A0AAN9K0X1"/>
<organism evidence="1 2">
    <name type="scientific">Canavalia gladiata</name>
    <name type="common">Sword bean</name>
    <name type="synonym">Dolichos gladiatus</name>
    <dbReference type="NCBI Taxonomy" id="3824"/>
    <lineage>
        <taxon>Eukaryota</taxon>
        <taxon>Viridiplantae</taxon>
        <taxon>Streptophyta</taxon>
        <taxon>Embryophyta</taxon>
        <taxon>Tracheophyta</taxon>
        <taxon>Spermatophyta</taxon>
        <taxon>Magnoliopsida</taxon>
        <taxon>eudicotyledons</taxon>
        <taxon>Gunneridae</taxon>
        <taxon>Pentapetalae</taxon>
        <taxon>rosids</taxon>
        <taxon>fabids</taxon>
        <taxon>Fabales</taxon>
        <taxon>Fabaceae</taxon>
        <taxon>Papilionoideae</taxon>
        <taxon>50 kb inversion clade</taxon>
        <taxon>NPAAA clade</taxon>
        <taxon>indigoferoid/millettioid clade</taxon>
        <taxon>Phaseoleae</taxon>
        <taxon>Canavalia</taxon>
    </lineage>
</organism>
<dbReference type="Proteomes" id="UP001367508">
    <property type="component" value="Unassembled WGS sequence"/>
</dbReference>
<evidence type="ECO:0000313" key="1">
    <source>
        <dbReference type="EMBL" id="KAK7307994.1"/>
    </source>
</evidence>
<comment type="caution">
    <text evidence="1">The sequence shown here is derived from an EMBL/GenBank/DDBJ whole genome shotgun (WGS) entry which is preliminary data.</text>
</comment>
<evidence type="ECO:0000313" key="2">
    <source>
        <dbReference type="Proteomes" id="UP001367508"/>
    </source>
</evidence>
<proteinExistence type="predicted"/>
<protein>
    <submittedName>
        <fullName evidence="1">Uncharacterized protein</fullName>
    </submittedName>
</protein>
<dbReference type="EMBL" id="JAYMYQ010000010">
    <property type="protein sequence ID" value="KAK7307994.1"/>
    <property type="molecule type" value="Genomic_DNA"/>
</dbReference>
<keyword evidence="2" id="KW-1185">Reference proteome</keyword>
<sequence>MESVNQRGLTISKHNAFTLGLHTRTLNSPPERSVLLAGARLLQVTAAKGGAREYWKLSRRLWIGLKSEE</sequence>
<name>A0AAN9K0X1_CANGL</name>
<reference evidence="1 2" key="1">
    <citation type="submission" date="2024-01" db="EMBL/GenBank/DDBJ databases">
        <title>The genomes of 5 underutilized Papilionoideae crops provide insights into root nodulation and disease resistanc.</title>
        <authorList>
            <person name="Jiang F."/>
        </authorList>
    </citation>
    <scope>NUCLEOTIDE SEQUENCE [LARGE SCALE GENOMIC DNA]</scope>
    <source>
        <strain evidence="1">LVBAO_FW01</strain>
        <tissue evidence="1">Leaves</tissue>
    </source>
</reference>